<dbReference type="AlphaFoldDB" id="A0A0D3H583"/>
<evidence type="ECO:0000256" key="1">
    <source>
        <dbReference type="SAM" id="MobiDB-lite"/>
    </source>
</evidence>
<evidence type="ECO:0000313" key="3">
    <source>
        <dbReference type="Proteomes" id="UP000026960"/>
    </source>
</evidence>
<protein>
    <recommendedName>
        <fullName evidence="4">F-box domain-containing protein</fullName>
    </recommendedName>
</protein>
<evidence type="ECO:0000313" key="2">
    <source>
        <dbReference type="EnsemblPlants" id="OBART09G05490.1"/>
    </source>
</evidence>
<dbReference type="Proteomes" id="UP000026960">
    <property type="component" value="Chromosome 9"/>
</dbReference>
<dbReference type="Gramene" id="OBART09G05490.1">
    <property type="protein sequence ID" value="OBART09G05490.1"/>
    <property type="gene ID" value="OBART09G05490"/>
</dbReference>
<sequence>MKAKHRRERRVTAVASGSTTARDGGAGAGIPDALLERIFLRLDSALGLIRATAACKPWRWRRLDQDGSEAYTVGTYHVADNPYYQWPRRRHGDDDGAAFFVPSTDVDRRHFSSLDFIPDAKSWHVVDGVSSVVLLAKKRIGWKRRCFPDLMVCEPLTRRRRAITPLPEMRSHRCLRAFLKHERDVRVNMSRFTVICALYERYDGGVPDDVGTAMGYSFCRCEWRPRWQWRVSKITAKSDVHLHGGAESVSFVGRGRRAAYWAIKNSASMLVLVDDSRFSLDALPAGLRWSSSPQHDDDEPPFHVVDHGGEPYPPFIDSLAVRIVGLSGGELRVFSRWRDEDGWELLNRVSLPEITRAPPPHADRNDDDRFSSLSGNGATAILAGGRVGQVVLWPAQGRWVFTVELDTMTIERKHAMDEHVGGLVYKHEMPWPTHLQSLRSSL</sequence>
<evidence type="ECO:0008006" key="4">
    <source>
        <dbReference type="Google" id="ProtNLM"/>
    </source>
</evidence>
<accession>A0A0D3H583</accession>
<feature type="region of interest" description="Disordered" evidence="1">
    <location>
        <begin position="1"/>
        <end position="26"/>
    </location>
</feature>
<organism evidence="2">
    <name type="scientific">Oryza barthii</name>
    <dbReference type="NCBI Taxonomy" id="65489"/>
    <lineage>
        <taxon>Eukaryota</taxon>
        <taxon>Viridiplantae</taxon>
        <taxon>Streptophyta</taxon>
        <taxon>Embryophyta</taxon>
        <taxon>Tracheophyta</taxon>
        <taxon>Spermatophyta</taxon>
        <taxon>Magnoliopsida</taxon>
        <taxon>Liliopsida</taxon>
        <taxon>Poales</taxon>
        <taxon>Poaceae</taxon>
        <taxon>BOP clade</taxon>
        <taxon>Oryzoideae</taxon>
        <taxon>Oryzeae</taxon>
        <taxon>Oryzinae</taxon>
        <taxon>Oryza</taxon>
    </lineage>
</organism>
<reference evidence="2" key="1">
    <citation type="journal article" date="2009" name="Rice">
        <title>De Novo Next Generation Sequencing of Plant Genomes.</title>
        <authorList>
            <person name="Rounsley S."/>
            <person name="Marri P.R."/>
            <person name="Yu Y."/>
            <person name="He R."/>
            <person name="Sisneros N."/>
            <person name="Goicoechea J.L."/>
            <person name="Lee S.J."/>
            <person name="Angelova A."/>
            <person name="Kudrna D."/>
            <person name="Luo M."/>
            <person name="Affourtit J."/>
            <person name="Desany B."/>
            <person name="Knight J."/>
            <person name="Niazi F."/>
            <person name="Egholm M."/>
            <person name="Wing R.A."/>
        </authorList>
    </citation>
    <scope>NUCLEOTIDE SEQUENCE [LARGE SCALE GENOMIC DNA]</scope>
    <source>
        <strain evidence="2">cv. IRGC 105608</strain>
    </source>
</reference>
<dbReference type="HOGENOM" id="CLU_038427_0_0_1"/>
<reference evidence="2" key="2">
    <citation type="submission" date="2015-03" db="UniProtKB">
        <authorList>
            <consortium name="EnsemblPlants"/>
        </authorList>
    </citation>
    <scope>IDENTIFICATION</scope>
</reference>
<keyword evidence="3" id="KW-1185">Reference proteome</keyword>
<dbReference type="EnsemblPlants" id="OBART09G05490.1">
    <property type="protein sequence ID" value="OBART09G05490.1"/>
    <property type="gene ID" value="OBART09G05490"/>
</dbReference>
<dbReference type="PANTHER" id="PTHR33207">
    <property type="entry name" value="F-BOX DOMAIN CONTAINING PROTEIN-RELATED"/>
    <property type="match status" value="1"/>
</dbReference>
<proteinExistence type="predicted"/>
<dbReference type="PaxDb" id="65489-OBART09G05490.1"/>
<name>A0A0D3H583_9ORYZ</name>